<accession>A0A9P5VN18</accession>
<dbReference type="AlphaFoldDB" id="A0A9P5VN18"/>
<proteinExistence type="predicted"/>
<reference evidence="1" key="1">
    <citation type="journal article" date="2020" name="Fungal Divers.">
        <title>Resolving the Mortierellaceae phylogeny through synthesis of multi-gene phylogenetics and phylogenomics.</title>
        <authorList>
            <person name="Vandepol N."/>
            <person name="Liber J."/>
            <person name="Desiro A."/>
            <person name="Na H."/>
            <person name="Kennedy M."/>
            <person name="Barry K."/>
            <person name="Grigoriev I.V."/>
            <person name="Miller A.N."/>
            <person name="O'Donnell K."/>
            <person name="Stajich J.E."/>
            <person name="Bonito G."/>
        </authorList>
    </citation>
    <scope>NUCLEOTIDE SEQUENCE</scope>
    <source>
        <strain evidence="1">NVP1</strain>
    </source>
</reference>
<gene>
    <name evidence="1" type="ORF">BG006_004310</name>
</gene>
<feature type="non-terminal residue" evidence="1">
    <location>
        <position position="1"/>
    </location>
</feature>
<comment type="caution">
    <text evidence="1">The sequence shown here is derived from an EMBL/GenBank/DDBJ whole genome shotgun (WGS) entry which is preliminary data.</text>
</comment>
<name>A0A9P5VN18_9FUNG</name>
<sequence length="114" mass="13292">TNDKETDFSNATPAELQQALLQMRQQNTQLQSRVITLERDLASEMRARTRTAVAMQDTRDKFEMLSAMAYKKLKEMIFQRHVLEMEIRELRAQVDLQGEDVYLHQRNAVAVGHN</sequence>
<evidence type="ECO:0000313" key="2">
    <source>
        <dbReference type="Proteomes" id="UP000696485"/>
    </source>
</evidence>
<keyword evidence="2" id="KW-1185">Reference proteome</keyword>
<organism evidence="1 2">
    <name type="scientific">Podila minutissima</name>
    <dbReference type="NCBI Taxonomy" id="64525"/>
    <lineage>
        <taxon>Eukaryota</taxon>
        <taxon>Fungi</taxon>
        <taxon>Fungi incertae sedis</taxon>
        <taxon>Mucoromycota</taxon>
        <taxon>Mortierellomycotina</taxon>
        <taxon>Mortierellomycetes</taxon>
        <taxon>Mortierellales</taxon>
        <taxon>Mortierellaceae</taxon>
        <taxon>Podila</taxon>
    </lineage>
</organism>
<dbReference type="Proteomes" id="UP000696485">
    <property type="component" value="Unassembled WGS sequence"/>
</dbReference>
<dbReference type="EMBL" id="JAAAUY010000238">
    <property type="protein sequence ID" value="KAF9332812.1"/>
    <property type="molecule type" value="Genomic_DNA"/>
</dbReference>
<protein>
    <submittedName>
        <fullName evidence="1">Uncharacterized protein</fullName>
    </submittedName>
</protein>
<evidence type="ECO:0000313" key="1">
    <source>
        <dbReference type="EMBL" id="KAF9332812.1"/>
    </source>
</evidence>